<comment type="similarity">
    <text evidence="1">Belongs to the bacterial solute-binding protein 5 family.</text>
</comment>
<dbReference type="InterPro" id="IPR039424">
    <property type="entry name" value="SBP_5"/>
</dbReference>
<keyword evidence="2" id="KW-0813">Transport</keyword>
<protein>
    <submittedName>
        <fullName evidence="5">ABC transporter substrate-binding protein</fullName>
    </submittedName>
</protein>
<dbReference type="GO" id="GO:1904680">
    <property type="term" value="F:peptide transmembrane transporter activity"/>
    <property type="evidence" value="ECO:0007669"/>
    <property type="project" value="TreeGrafter"/>
</dbReference>
<dbReference type="RefSeq" id="WP_036675781.1">
    <property type="nucleotide sequence ID" value="NZ_JNVM01000002.1"/>
</dbReference>
<accession>A0A081PAT6</accession>
<proteinExistence type="inferred from homology"/>
<dbReference type="InterPro" id="IPR050035">
    <property type="entry name" value="NikA"/>
</dbReference>
<sequence length="539" mass="57988">MQSPVWSLIRTKPYFYIVLLCLLMTVAACSSGGNGPDGGAGANGTKAADGSEKAGAAGEAKKLTLLYNFKSGSLDPHNGAVPLRMGVTETLVRMDEKLEVKPWLATKWTAKDERTWVFTIEDGVTFQDGTKLDAAAVKASFERGIAASKSLASALKIASMEASGQELTVVTTEPSPSFPSELVNPSAAVVSVEAEKKMGKDAFNLAPVGTGPFQVKQFKPNIEIALERYDGYWDGKAKLNEVTVKFNEDANVRVLALQSGEADIAYHIPAESVVSLEKDSRLRVESVAGLRVHFLLYNQKKPLMQDLKVRKALDLLLNRESVAKDVMLGHAVPANGPFNSSLPFGSKDPVQKPDPAGAKKLLEEAGFKAGADGKLAKDGQPLTLELITYKGRPELPLIAQLLQSDAAAAGVTMNIKTVENVDTYLRENKDWDLATYSNSTAPRGDGGFFLNSAFMPGGALNAAGLDSPDLTEVIGRLNAEGDIGKRVQLTQEAVNVIKRELPQSYAVYPNIVVGVNKRVSNWKPGAEEYYIVTNQMDVK</sequence>
<gene>
    <name evidence="5" type="ORF">ET33_14175</name>
</gene>
<feature type="domain" description="Solute-binding protein family 5" evidence="4">
    <location>
        <begin position="99"/>
        <end position="451"/>
    </location>
</feature>
<dbReference type="PANTHER" id="PTHR30290">
    <property type="entry name" value="PERIPLASMIC BINDING COMPONENT OF ABC TRANSPORTER"/>
    <property type="match status" value="1"/>
</dbReference>
<dbReference type="eggNOG" id="COG0747">
    <property type="taxonomic scope" value="Bacteria"/>
</dbReference>
<dbReference type="AlphaFoldDB" id="A0A081PAT6"/>
<dbReference type="CDD" id="cd08490">
    <property type="entry name" value="PBP2_NikA_DppA_OppA_like_3"/>
    <property type="match status" value="1"/>
</dbReference>
<evidence type="ECO:0000256" key="1">
    <source>
        <dbReference type="ARBA" id="ARBA00005695"/>
    </source>
</evidence>
<evidence type="ECO:0000313" key="5">
    <source>
        <dbReference type="EMBL" id="KEQ27809.1"/>
    </source>
</evidence>
<keyword evidence="3" id="KW-0732">Signal</keyword>
<name>A0A081PAT6_9BACL</name>
<evidence type="ECO:0000256" key="3">
    <source>
        <dbReference type="ARBA" id="ARBA00022729"/>
    </source>
</evidence>
<comment type="caution">
    <text evidence="5">The sequence shown here is derived from an EMBL/GenBank/DDBJ whole genome shotgun (WGS) entry which is preliminary data.</text>
</comment>
<dbReference type="Gene3D" id="3.40.190.10">
    <property type="entry name" value="Periplasmic binding protein-like II"/>
    <property type="match status" value="1"/>
</dbReference>
<dbReference type="Gene3D" id="3.10.105.10">
    <property type="entry name" value="Dipeptide-binding Protein, Domain 3"/>
    <property type="match status" value="1"/>
</dbReference>
<dbReference type="GO" id="GO:0042597">
    <property type="term" value="C:periplasmic space"/>
    <property type="evidence" value="ECO:0007669"/>
    <property type="project" value="UniProtKB-ARBA"/>
</dbReference>
<dbReference type="InterPro" id="IPR000914">
    <property type="entry name" value="SBP_5_dom"/>
</dbReference>
<dbReference type="PANTHER" id="PTHR30290:SF9">
    <property type="entry name" value="OLIGOPEPTIDE-BINDING PROTEIN APPA"/>
    <property type="match status" value="1"/>
</dbReference>
<dbReference type="InterPro" id="IPR030678">
    <property type="entry name" value="Peptide/Ni-bd"/>
</dbReference>
<organism evidence="5 6">
    <name type="scientific">Paenibacillus tyrfis</name>
    <dbReference type="NCBI Taxonomy" id="1501230"/>
    <lineage>
        <taxon>Bacteria</taxon>
        <taxon>Bacillati</taxon>
        <taxon>Bacillota</taxon>
        <taxon>Bacilli</taxon>
        <taxon>Bacillales</taxon>
        <taxon>Paenibacillaceae</taxon>
        <taxon>Paenibacillus</taxon>
    </lineage>
</organism>
<evidence type="ECO:0000256" key="2">
    <source>
        <dbReference type="ARBA" id="ARBA00022448"/>
    </source>
</evidence>
<dbReference type="PIRSF" id="PIRSF002741">
    <property type="entry name" value="MppA"/>
    <property type="match status" value="1"/>
</dbReference>
<dbReference type="Pfam" id="PF00496">
    <property type="entry name" value="SBP_bac_5"/>
    <property type="match status" value="1"/>
</dbReference>
<dbReference type="SUPFAM" id="SSF53850">
    <property type="entry name" value="Periplasmic binding protein-like II"/>
    <property type="match status" value="1"/>
</dbReference>
<evidence type="ECO:0000259" key="4">
    <source>
        <dbReference type="Pfam" id="PF00496"/>
    </source>
</evidence>
<dbReference type="EMBL" id="JNVM01000002">
    <property type="protein sequence ID" value="KEQ27809.1"/>
    <property type="molecule type" value="Genomic_DNA"/>
</dbReference>
<dbReference type="NCBIfam" id="NF045468">
    <property type="entry name" value="Opp5A_nikA"/>
    <property type="match status" value="1"/>
</dbReference>
<dbReference type="GO" id="GO:0015833">
    <property type="term" value="P:peptide transport"/>
    <property type="evidence" value="ECO:0007669"/>
    <property type="project" value="TreeGrafter"/>
</dbReference>
<dbReference type="Proteomes" id="UP000028123">
    <property type="component" value="Unassembled WGS sequence"/>
</dbReference>
<reference evidence="5 6" key="1">
    <citation type="submission" date="2014-06" db="EMBL/GenBank/DDBJ databases">
        <title>Draft genome sequence of Paenibacillus sp. MSt1.</title>
        <authorList>
            <person name="Aw Y.K."/>
            <person name="Ong K.S."/>
            <person name="Gan H.M."/>
            <person name="Lee S.M."/>
        </authorList>
    </citation>
    <scope>NUCLEOTIDE SEQUENCE [LARGE SCALE GENOMIC DNA]</scope>
    <source>
        <strain evidence="5 6">MSt1</strain>
    </source>
</reference>
<dbReference type="OrthoDB" id="9796817at2"/>
<keyword evidence="6" id="KW-1185">Reference proteome</keyword>
<evidence type="ECO:0000313" key="6">
    <source>
        <dbReference type="Proteomes" id="UP000028123"/>
    </source>
</evidence>
<dbReference type="GO" id="GO:0043190">
    <property type="term" value="C:ATP-binding cassette (ABC) transporter complex"/>
    <property type="evidence" value="ECO:0007669"/>
    <property type="project" value="InterPro"/>
</dbReference>